<sequence length="198" mass="21794">MTNFLVNFLRVRRLESVSWLPVVSGWVLGVIATRERVLGIGDDGIFAELSKAVSVPGPLDIGAWWEVIAYFTLTTLAVFALSHLFFGIGGGVFMFARGVHDNFLIVYLETTIGAWSISRTPMSEVLTVLFILLILGANLPLCIWSGKLGVQRSLYTLHRLRKEPIKPEVGSKPFSYMLMIVAASLVVGLIATVVFSHL</sequence>
<protein>
    <submittedName>
        <fullName evidence="2">Uncharacterized protein</fullName>
    </submittedName>
</protein>
<proteinExistence type="predicted"/>
<evidence type="ECO:0000256" key="1">
    <source>
        <dbReference type="SAM" id="Phobius"/>
    </source>
</evidence>
<dbReference type="EMBL" id="LHXO01000048">
    <property type="protein sequence ID" value="KXA94612.1"/>
    <property type="molecule type" value="Genomic_DNA"/>
</dbReference>
<gene>
    <name evidence="2" type="ORF">AKJ65_03905</name>
</gene>
<keyword evidence="3" id="KW-1185">Reference proteome</keyword>
<keyword evidence="1" id="KW-0812">Transmembrane</keyword>
<dbReference type="AlphaFoldDB" id="A0A133UK69"/>
<accession>A0A133UK69</accession>
<feature type="transmembrane region" description="Helical" evidence="1">
    <location>
        <begin position="67"/>
        <end position="95"/>
    </location>
</feature>
<evidence type="ECO:0000313" key="3">
    <source>
        <dbReference type="Proteomes" id="UP000070284"/>
    </source>
</evidence>
<dbReference type="Proteomes" id="UP000070284">
    <property type="component" value="Unassembled WGS sequence"/>
</dbReference>
<comment type="caution">
    <text evidence="2">The sequence shown here is derived from an EMBL/GenBank/DDBJ whole genome shotgun (WGS) entry which is preliminary data.</text>
</comment>
<feature type="transmembrane region" description="Helical" evidence="1">
    <location>
        <begin position="125"/>
        <end position="146"/>
    </location>
</feature>
<keyword evidence="1" id="KW-1133">Transmembrane helix</keyword>
<feature type="transmembrane region" description="Helical" evidence="1">
    <location>
        <begin position="174"/>
        <end position="195"/>
    </location>
</feature>
<organism evidence="2 3">
    <name type="scientific">candidate division MSBL1 archaeon SCGC-AAA259E19</name>
    <dbReference type="NCBI Taxonomy" id="1698264"/>
    <lineage>
        <taxon>Archaea</taxon>
        <taxon>Methanobacteriati</taxon>
        <taxon>Methanobacteriota</taxon>
        <taxon>candidate division MSBL1</taxon>
    </lineage>
</organism>
<reference evidence="2 3" key="1">
    <citation type="journal article" date="2016" name="Sci. Rep.">
        <title>Metabolic traits of an uncultured archaeal lineage -MSBL1- from brine pools of the Red Sea.</title>
        <authorList>
            <person name="Mwirichia R."/>
            <person name="Alam I."/>
            <person name="Rashid M."/>
            <person name="Vinu M."/>
            <person name="Ba-Alawi W."/>
            <person name="Anthony Kamau A."/>
            <person name="Kamanda Ngugi D."/>
            <person name="Goker M."/>
            <person name="Klenk H.P."/>
            <person name="Bajic V."/>
            <person name="Stingl U."/>
        </authorList>
    </citation>
    <scope>NUCLEOTIDE SEQUENCE [LARGE SCALE GENOMIC DNA]</scope>
    <source>
        <strain evidence="2">SCGC-AAA259E19</strain>
    </source>
</reference>
<keyword evidence="1" id="KW-0472">Membrane</keyword>
<evidence type="ECO:0000313" key="2">
    <source>
        <dbReference type="EMBL" id="KXA94612.1"/>
    </source>
</evidence>
<name>A0A133UK69_9EURY</name>